<comment type="similarity">
    <text evidence="7">Belongs to the binding-protein-dependent transport system permease family.</text>
</comment>
<evidence type="ECO:0000256" key="6">
    <source>
        <dbReference type="ARBA" id="ARBA00023136"/>
    </source>
</evidence>
<proteinExistence type="inferred from homology"/>
<dbReference type="AlphaFoldDB" id="A0A3P4AVR7"/>
<feature type="domain" description="ABC transmembrane type-1" evidence="8">
    <location>
        <begin position="70"/>
        <end position="356"/>
    </location>
</feature>
<geneLocation type="plasmid" evidence="9 10">
    <name>4</name>
</geneLocation>
<dbReference type="PANTHER" id="PTHR30193">
    <property type="entry name" value="ABC TRANSPORTER PERMEASE PROTEIN"/>
    <property type="match status" value="1"/>
</dbReference>
<keyword evidence="2 7" id="KW-0813">Transport</keyword>
<dbReference type="PANTHER" id="PTHR30193:SF37">
    <property type="entry name" value="INNER MEMBRANE ABC TRANSPORTER PERMEASE PROTEIN YCJO"/>
    <property type="match status" value="1"/>
</dbReference>
<keyword evidence="9" id="KW-0614">Plasmid</keyword>
<feature type="transmembrane region" description="Helical" evidence="7">
    <location>
        <begin position="222"/>
        <end position="247"/>
    </location>
</feature>
<evidence type="ECO:0000259" key="8">
    <source>
        <dbReference type="PROSITE" id="PS50928"/>
    </source>
</evidence>
<dbReference type="InterPro" id="IPR051393">
    <property type="entry name" value="ABC_transporter_permease"/>
</dbReference>
<evidence type="ECO:0000256" key="5">
    <source>
        <dbReference type="ARBA" id="ARBA00022989"/>
    </source>
</evidence>
<evidence type="ECO:0000256" key="4">
    <source>
        <dbReference type="ARBA" id="ARBA00022692"/>
    </source>
</evidence>
<sequence>MRLKARTLEALYALLLLFPFLFTLAVFFLYAFVRALYFSFTDYDLFSPPRFVGLANYLSLFRDPFFLTALGHTLAYSFVVTTLQTVLALLVAVALNQPLRGIAFFRTLYYLPSVVSTAAASLLLLWLFQRTGLVNQALSLLLGHLPHLGAFALFFLAFQTAQVFWERRRGVPVPFFDPALALLSAPLALLAAWGLGAAGVLVPREVRVEIPWLPTTATFLGIPYPLWAIILMNTYTTVPTFMVLFLAGLKGIPKTLYEAAALDGATPWTMFTRITVPLLRPVLFLVITLGLIGTLQLFDQVLFVGGSGGAPLEATITLAYYVYGNVFPSGATPRVGLASAAALFLAGLTLVIVLLQRRFGVGERGWSA</sequence>
<keyword evidence="4 7" id="KW-0812">Transmembrane</keyword>
<feature type="transmembrane region" description="Helical" evidence="7">
    <location>
        <begin position="74"/>
        <end position="95"/>
    </location>
</feature>
<keyword evidence="3" id="KW-1003">Cell membrane</keyword>
<dbReference type="InterPro" id="IPR035906">
    <property type="entry name" value="MetI-like_sf"/>
</dbReference>
<feature type="transmembrane region" description="Helical" evidence="7">
    <location>
        <begin position="179"/>
        <end position="202"/>
    </location>
</feature>
<feature type="transmembrane region" description="Helical" evidence="7">
    <location>
        <begin position="335"/>
        <end position="355"/>
    </location>
</feature>
<organism evidence="9 10">
    <name type="scientific">Thermus thermophilus</name>
    <dbReference type="NCBI Taxonomy" id="274"/>
    <lineage>
        <taxon>Bacteria</taxon>
        <taxon>Thermotogati</taxon>
        <taxon>Deinococcota</taxon>
        <taxon>Deinococci</taxon>
        <taxon>Thermales</taxon>
        <taxon>Thermaceae</taxon>
        <taxon>Thermus</taxon>
    </lineage>
</organism>
<evidence type="ECO:0000256" key="7">
    <source>
        <dbReference type="RuleBase" id="RU363032"/>
    </source>
</evidence>
<keyword evidence="6 7" id="KW-0472">Membrane</keyword>
<accession>A0A3P4AVR7</accession>
<feature type="transmembrane region" description="Helical" evidence="7">
    <location>
        <begin position="107"/>
        <end position="128"/>
    </location>
</feature>
<name>A0A3P4AVR7_THETH</name>
<evidence type="ECO:0000313" key="9">
    <source>
        <dbReference type="EMBL" id="VCU54696.1"/>
    </source>
</evidence>
<dbReference type="CDD" id="cd06261">
    <property type="entry name" value="TM_PBP2"/>
    <property type="match status" value="1"/>
</dbReference>
<keyword evidence="5 7" id="KW-1133">Transmembrane helix</keyword>
<dbReference type="Proteomes" id="UP000279841">
    <property type="component" value="Plasmid 4"/>
</dbReference>
<dbReference type="EMBL" id="LR027520">
    <property type="protein sequence ID" value="VCU54696.1"/>
    <property type="molecule type" value="Genomic_DNA"/>
</dbReference>
<gene>
    <name evidence="9" type="primary">lacF_2</name>
    <name evidence="9" type="ORF">TTHNP4_00104</name>
</gene>
<dbReference type="GO" id="GO:0005886">
    <property type="term" value="C:plasma membrane"/>
    <property type="evidence" value="ECO:0007669"/>
    <property type="project" value="UniProtKB-SubCell"/>
</dbReference>
<dbReference type="InterPro" id="IPR000515">
    <property type="entry name" value="MetI-like"/>
</dbReference>
<feature type="transmembrane region" description="Helical" evidence="7">
    <location>
        <begin position="12"/>
        <end position="33"/>
    </location>
</feature>
<reference evidence="9 10" key="1">
    <citation type="submission" date="2018-10" db="EMBL/GenBank/DDBJ databases">
        <authorList>
            <person name="Peiro R."/>
            <person name="Begona"/>
            <person name="Cbmso G."/>
            <person name="Lopez M."/>
            <person name="Gonzalez S."/>
            <person name="Sacristan E."/>
            <person name="Castillo E."/>
        </authorList>
    </citation>
    <scope>NUCLEOTIDE SEQUENCE [LARGE SCALE GENOMIC DNA]</scope>
    <source>
        <strain evidence="9">TTHNAR1</strain>
        <plasmid evidence="10">4</plasmid>
    </source>
</reference>
<dbReference type="RefSeq" id="WP_124105619.1">
    <property type="nucleotide sequence ID" value="NZ_AP025614.1"/>
</dbReference>
<dbReference type="Pfam" id="PF00528">
    <property type="entry name" value="BPD_transp_1"/>
    <property type="match status" value="1"/>
</dbReference>
<feature type="transmembrane region" description="Helical" evidence="7">
    <location>
        <begin position="278"/>
        <end position="298"/>
    </location>
</feature>
<evidence type="ECO:0000256" key="2">
    <source>
        <dbReference type="ARBA" id="ARBA00022448"/>
    </source>
</evidence>
<comment type="subcellular location">
    <subcellularLocation>
        <location evidence="1 7">Cell membrane</location>
        <topology evidence="1 7">Multi-pass membrane protein</topology>
    </subcellularLocation>
</comment>
<evidence type="ECO:0000256" key="3">
    <source>
        <dbReference type="ARBA" id="ARBA00022475"/>
    </source>
</evidence>
<dbReference type="PROSITE" id="PS50928">
    <property type="entry name" value="ABC_TM1"/>
    <property type="match status" value="1"/>
</dbReference>
<protein>
    <submittedName>
        <fullName evidence="9">Lactose transport system permease protein LacF</fullName>
    </submittedName>
</protein>
<dbReference type="Gene3D" id="1.10.3720.10">
    <property type="entry name" value="MetI-like"/>
    <property type="match status" value="2"/>
</dbReference>
<dbReference type="GO" id="GO:0055085">
    <property type="term" value="P:transmembrane transport"/>
    <property type="evidence" value="ECO:0007669"/>
    <property type="project" value="InterPro"/>
</dbReference>
<evidence type="ECO:0000256" key="1">
    <source>
        <dbReference type="ARBA" id="ARBA00004651"/>
    </source>
</evidence>
<feature type="transmembrane region" description="Helical" evidence="7">
    <location>
        <begin position="140"/>
        <end position="158"/>
    </location>
</feature>
<dbReference type="SUPFAM" id="SSF161098">
    <property type="entry name" value="MetI-like"/>
    <property type="match status" value="1"/>
</dbReference>
<evidence type="ECO:0000313" key="10">
    <source>
        <dbReference type="Proteomes" id="UP000279841"/>
    </source>
</evidence>